<dbReference type="EMBL" id="CM023481">
    <property type="protein sequence ID" value="KAH6947094.1"/>
    <property type="molecule type" value="Genomic_DNA"/>
</dbReference>
<proteinExistence type="predicted"/>
<protein>
    <submittedName>
        <fullName evidence="1">Uncharacterized protein</fullName>
    </submittedName>
</protein>
<organism evidence="1 2">
    <name type="scientific">Hyalomma asiaticum</name>
    <name type="common">Tick</name>
    <dbReference type="NCBI Taxonomy" id="266040"/>
    <lineage>
        <taxon>Eukaryota</taxon>
        <taxon>Metazoa</taxon>
        <taxon>Ecdysozoa</taxon>
        <taxon>Arthropoda</taxon>
        <taxon>Chelicerata</taxon>
        <taxon>Arachnida</taxon>
        <taxon>Acari</taxon>
        <taxon>Parasitiformes</taxon>
        <taxon>Ixodida</taxon>
        <taxon>Ixodoidea</taxon>
        <taxon>Ixodidae</taxon>
        <taxon>Hyalomminae</taxon>
        <taxon>Hyalomma</taxon>
    </lineage>
</organism>
<sequence>MDPDATGAIHPRHRLRGRASCPPEPPLSFKATPSPLLEPHPVGATDDRAGVFRNLSLDDVIAVNRWVAAAEPWSKDEVHSCRSFAVRRWMLSPMAECDRLAETASKRSMSSPPSARSSAQGSGHNGSGRAIGHVKFKGPSYMPCPERDSSVPERDSSVRHSGFTRVELQHLEKRRSDQLPFRLTTRNVMKVEANGDASDVPTPRVSVQLGR</sequence>
<comment type="caution">
    <text evidence="1">The sequence shown here is derived from an EMBL/GenBank/DDBJ whole genome shotgun (WGS) entry which is preliminary data.</text>
</comment>
<name>A0ACB7TQG2_HYAAI</name>
<dbReference type="Proteomes" id="UP000821845">
    <property type="component" value="Chromosome 1"/>
</dbReference>
<gene>
    <name evidence="1" type="ORF">HPB50_017056</name>
</gene>
<accession>A0ACB7TQG2</accession>
<reference evidence="1" key="1">
    <citation type="submission" date="2020-05" db="EMBL/GenBank/DDBJ databases">
        <title>Large-scale comparative analyses of tick genomes elucidate their genetic diversity and vector capacities.</title>
        <authorList>
            <person name="Jia N."/>
            <person name="Wang J."/>
            <person name="Shi W."/>
            <person name="Du L."/>
            <person name="Sun Y."/>
            <person name="Zhan W."/>
            <person name="Jiang J."/>
            <person name="Wang Q."/>
            <person name="Zhang B."/>
            <person name="Ji P."/>
            <person name="Sakyi L.B."/>
            <person name="Cui X."/>
            <person name="Yuan T."/>
            <person name="Jiang B."/>
            <person name="Yang W."/>
            <person name="Lam T.T.-Y."/>
            <person name="Chang Q."/>
            <person name="Ding S."/>
            <person name="Wang X."/>
            <person name="Zhu J."/>
            <person name="Ruan X."/>
            <person name="Zhao L."/>
            <person name="Wei J."/>
            <person name="Que T."/>
            <person name="Du C."/>
            <person name="Cheng J."/>
            <person name="Dai P."/>
            <person name="Han X."/>
            <person name="Huang E."/>
            <person name="Gao Y."/>
            <person name="Liu J."/>
            <person name="Shao H."/>
            <person name="Ye R."/>
            <person name="Li L."/>
            <person name="Wei W."/>
            <person name="Wang X."/>
            <person name="Wang C."/>
            <person name="Yang T."/>
            <person name="Huo Q."/>
            <person name="Li W."/>
            <person name="Guo W."/>
            <person name="Chen H."/>
            <person name="Zhou L."/>
            <person name="Ni X."/>
            <person name="Tian J."/>
            <person name="Zhou Y."/>
            <person name="Sheng Y."/>
            <person name="Liu T."/>
            <person name="Pan Y."/>
            <person name="Xia L."/>
            <person name="Li J."/>
            <person name="Zhao F."/>
            <person name="Cao W."/>
        </authorList>
    </citation>
    <scope>NUCLEOTIDE SEQUENCE</scope>
    <source>
        <strain evidence="1">Hyas-2018</strain>
    </source>
</reference>
<evidence type="ECO:0000313" key="2">
    <source>
        <dbReference type="Proteomes" id="UP000821845"/>
    </source>
</evidence>
<keyword evidence="2" id="KW-1185">Reference proteome</keyword>
<evidence type="ECO:0000313" key="1">
    <source>
        <dbReference type="EMBL" id="KAH6947094.1"/>
    </source>
</evidence>